<name>A0A4C1YK93_EUMVA</name>
<proteinExistence type="inferred from homology"/>
<evidence type="ECO:0000256" key="6">
    <source>
        <dbReference type="RuleBase" id="RU363108"/>
    </source>
</evidence>
<dbReference type="GO" id="GO:0050909">
    <property type="term" value="P:sensory perception of taste"/>
    <property type="evidence" value="ECO:0007669"/>
    <property type="project" value="InterPro"/>
</dbReference>
<keyword evidence="3 6" id="KW-0812">Transmembrane</keyword>
<dbReference type="PANTHER" id="PTHR46060:SF1">
    <property type="entry name" value="MARINER MOS1 TRANSPOSASE-LIKE PROTEIN"/>
    <property type="match status" value="1"/>
</dbReference>
<keyword evidence="6" id="KW-0675">Receptor</keyword>
<accession>A0A4C1YK93</accession>
<comment type="function">
    <text evidence="6">Gustatory receptor which mediates acceptance or avoidance behavior, depending on its substrates.</text>
</comment>
<comment type="caution">
    <text evidence="7">The sequence shown here is derived from an EMBL/GenBank/DDBJ whole genome shotgun (WGS) entry which is preliminary data.</text>
</comment>
<evidence type="ECO:0000256" key="2">
    <source>
        <dbReference type="ARBA" id="ARBA00022475"/>
    </source>
</evidence>
<comment type="caution">
    <text evidence="6">Lacks conserved residue(s) required for the propagation of feature annotation.</text>
</comment>
<feature type="transmembrane region" description="Helical" evidence="6">
    <location>
        <begin position="113"/>
        <end position="133"/>
    </location>
</feature>
<comment type="similarity">
    <text evidence="6">Belongs to the insect chemoreceptor superfamily. Gustatory receptor (GR) family.</text>
</comment>
<evidence type="ECO:0000256" key="1">
    <source>
        <dbReference type="ARBA" id="ARBA00004651"/>
    </source>
</evidence>
<organism evidence="7 8">
    <name type="scientific">Eumeta variegata</name>
    <name type="common">Bagworm moth</name>
    <name type="synonym">Eumeta japonica</name>
    <dbReference type="NCBI Taxonomy" id="151549"/>
    <lineage>
        <taxon>Eukaryota</taxon>
        <taxon>Metazoa</taxon>
        <taxon>Ecdysozoa</taxon>
        <taxon>Arthropoda</taxon>
        <taxon>Hexapoda</taxon>
        <taxon>Insecta</taxon>
        <taxon>Pterygota</taxon>
        <taxon>Neoptera</taxon>
        <taxon>Endopterygota</taxon>
        <taxon>Lepidoptera</taxon>
        <taxon>Glossata</taxon>
        <taxon>Ditrysia</taxon>
        <taxon>Tineoidea</taxon>
        <taxon>Psychidae</taxon>
        <taxon>Oiketicinae</taxon>
        <taxon>Eumeta</taxon>
    </lineage>
</organism>
<gene>
    <name evidence="7" type="ORF">EVAR_57218_1</name>
</gene>
<dbReference type="GO" id="GO:0007165">
    <property type="term" value="P:signal transduction"/>
    <property type="evidence" value="ECO:0007669"/>
    <property type="project" value="UniProtKB-KW"/>
</dbReference>
<dbReference type="Pfam" id="PF08395">
    <property type="entry name" value="7tm_7"/>
    <property type="match status" value="1"/>
</dbReference>
<evidence type="ECO:0000256" key="3">
    <source>
        <dbReference type="ARBA" id="ARBA00022692"/>
    </source>
</evidence>
<dbReference type="GO" id="GO:0005886">
    <property type="term" value="C:plasma membrane"/>
    <property type="evidence" value="ECO:0007669"/>
    <property type="project" value="UniProtKB-SubCell"/>
</dbReference>
<dbReference type="InterPro" id="IPR013604">
    <property type="entry name" value="7TM_chemorcpt"/>
</dbReference>
<evidence type="ECO:0000313" key="8">
    <source>
        <dbReference type="Proteomes" id="UP000299102"/>
    </source>
</evidence>
<keyword evidence="8" id="KW-1185">Reference proteome</keyword>
<dbReference type="InterPro" id="IPR052709">
    <property type="entry name" value="Transposase-MT_Hybrid"/>
</dbReference>
<dbReference type="Proteomes" id="UP000299102">
    <property type="component" value="Unassembled WGS sequence"/>
</dbReference>
<keyword evidence="2 6" id="KW-1003">Cell membrane</keyword>
<reference evidence="7 8" key="1">
    <citation type="journal article" date="2019" name="Commun. Biol.">
        <title>The bagworm genome reveals a unique fibroin gene that provides high tensile strength.</title>
        <authorList>
            <person name="Kono N."/>
            <person name="Nakamura H."/>
            <person name="Ohtoshi R."/>
            <person name="Tomita M."/>
            <person name="Numata K."/>
            <person name="Arakawa K."/>
        </authorList>
    </citation>
    <scope>NUCLEOTIDE SEQUENCE [LARGE SCALE GENOMIC DNA]</scope>
</reference>
<comment type="subcellular location">
    <subcellularLocation>
        <location evidence="1 6">Cell membrane</location>
        <topology evidence="1 6">Multi-pass membrane protein</topology>
    </subcellularLocation>
</comment>
<keyword evidence="4 6" id="KW-1133">Transmembrane helix</keyword>
<sequence length="390" mass="43459">MSFAINLYYQVDVTGLFQGLWWCATLFIIHFYMISVAATSYSISEVMTKLNLAVQKILPKGNDENILLEGNANELLCGTLKRIENAYDDLCNCCSTLNDIFGFPEIFAGFMNILQLGIAFFAMTMMAVSFEAVQRAARGLRRSLALLSSELHAGESALSYATIKNCVAESKRGRTSVQDESRFGRPKSVITPESISKVHEMVLADRKLKLSEMADSVFISKERIHRILNYLPKSQTVPGDYYADLLHKLHECIQQKKPGDISLDVRMLTRDVLHAVRARQPRLSACGLFELRMTLLTGLISLTATYSIVLLQFTHSVNKELLNGLNNGEVTVEKFEFTVSPEGDGKSNVLTITSVTTSDETVYALPKILQAAGHHREIIKHRPTVKGKSV</sequence>
<protein>
    <recommendedName>
        <fullName evidence="6">Gustatory receptor</fullName>
    </recommendedName>
</protein>
<keyword evidence="5 6" id="KW-0472">Membrane</keyword>
<evidence type="ECO:0000256" key="5">
    <source>
        <dbReference type="ARBA" id="ARBA00023136"/>
    </source>
</evidence>
<evidence type="ECO:0000313" key="7">
    <source>
        <dbReference type="EMBL" id="GBP75480.1"/>
    </source>
</evidence>
<evidence type="ECO:0000256" key="4">
    <source>
        <dbReference type="ARBA" id="ARBA00022989"/>
    </source>
</evidence>
<dbReference type="AlphaFoldDB" id="A0A4C1YK93"/>
<keyword evidence="6" id="KW-0807">Transducer</keyword>
<feature type="transmembrane region" description="Helical" evidence="6">
    <location>
        <begin position="20"/>
        <end position="43"/>
    </location>
</feature>
<dbReference type="EMBL" id="BGZK01001250">
    <property type="protein sequence ID" value="GBP75480.1"/>
    <property type="molecule type" value="Genomic_DNA"/>
</dbReference>
<dbReference type="PANTHER" id="PTHR46060">
    <property type="entry name" value="MARINER MOS1 TRANSPOSASE-LIKE PROTEIN"/>
    <property type="match status" value="1"/>
</dbReference>